<gene>
    <name evidence="1" type="ORF">LCGC14_2759470</name>
</gene>
<evidence type="ECO:0000313" key="1">
    <source>
        <dbReference type="EMBL" id="KKK86815.1"/>
    </source>
</evidence>
<name>A0A0F8ZLA7_9ZZZZ</name>
<accession>A0A0F8ZLA7</accession>
<dbReference type="EMBL" id="LAZR01050680">
    <property type="protein sequence ID" value="KKK86815.1"/>
    <property type="molecule type" value="Genomic_DNA"/>
</dbReference>
<reference evidence="1" key="1">
    <citation type="journal article" date="2015" name="Nature">
        <title>Complex archaea that bridge the gap between prokaryotes and eukaryotes.</title>
        <authorList>
            <person name="Spang A."/>
            <person name="Saw J.H."/>
            <person name="Jorgensen S.L."/>
            <person name="Zaremba-Niedzwiedzka K."/>
            <person name="Martijn J."/>
            <person name="Lind A.E."/>
            <person name="van Eijk R."/>
            <person name="Schleper C."/>
            <person name="Guy L."/>
            <person name="Ettema T.J."/>
        </authorList>
    </citation>
    <scope>NUCLEOTIDE SEQUENCE</scope>
</reference>
<organism evidence="1">
    <name type="scientific">marine sediment metagenome</name>
    <dbReference type="NCBI Taxonomy" id="412755"/>
    <lineage>
        <taxon>unclassified sequences</taxon>
        <taxon>metagenomes</taxon>
        <taxon>ecological metagenomes</taxon>
    </lineage>
</organism>
<protein>
    <submittedName>
        <fullName evidence="1">Uncharacterized protein</fullName>
    </submittedName>
</protein>
<dbReference type="AlphaFoldDB" id="A0A0F8ZLA7"/>
<sequence length="113" mass="12559">MSEHIKTYQTTVTIGSATNDNVDDLARIARFVSDYVPGFSIRQGLGYWQGKSESSVDFIHVGSPVESHEFVCALTYWALGHNPVSSMSEECILVTRIALASSRLIYKDTEEIL</sequence>
<comment type="caution">
    <text evidence="1">The sequence shown here is derived from an EMBL/GenBank/DDBJ whole genome shotgun (WGS) entry which is preliminary data.</text>
</comment>
<proteinExistence type="predicted"/>